<dbReference type="OrthoDB" id="9815657at2"/>
<dbReference type="Proteomes" id="UP000238430">
    <property type="component" value="Unassembled WGS sequence"/>
</dbReference>
<dbReference type="AlphaFoldDB" id="A0A2T1NAJ4"/>
<feature type="chain" id="PRO_5015474353" description="Fibronectin type-III domain-containing protein" evidence="1">
    <location>
        <begin position="23"/>
        <end position="497"/>
    </location>
</feature>
<dbReference type="PROSITE" id="PS50853">
    <property type="entry name" value="FN3"/>
    <property type="match status" value="1"/>
</dbReference>
<dbReference type="SUPFAM" id="SSF49265">
    <property type="entry name" value="Fibronectin type III"/>
    <property type="match status" value="1"/>
</dbReference>
<dbReference type="RefSeq" id="WP_106679194.1">
    <property type="nucleotide sequence ID" value="NZ_JACHWV010000003.1"/>
</dbReference>
<dbReference type="PROSITE" id="PS51257">
    <property type="entry name" value="PROKAR_LIPOPROTEIN"/>
    <property type="match status" value="1"/>
</dbReference>
<dbReference type="Pfam" id="PF13620">
    <property type="entry name" value="CarboxypepD_reg"/>
    <property type="match status" value="1"/>
</dbReference>
<gene>
    <name evidence="3" type="ORF">C7H61_09450</name>
</gene>
<dbReference type="EMBL" id="PXOT01000024">
    <property type="protein sequence ID" value="PSG89171.1"/>
    <property type="molecule type" value="Genomic_DNA"/>
</dbReference>
<dbReference type="CDD" id="cd00063">
    <property type="entry name" value="FN3"/>
    <property type="match status" value="1"/>
</dbReference>
<name>A0A2T1NAJ4_9FLAO</name>
<dbReference type="InterPro" id="IPR003961">
    <property type="entry name" value="FN3_dom"/>
</dbReference>
<protein>
    <recommendedName>
        <fullName evidence="2">Fibronectin type-III domain-containing protein</fullName>
    </recommendedName>
</protein>
<evidence type="ECO:0000313" key="3">
    <source>
        <dbReference type="EMBL" id="PSG89171.1"/>
    </source>
</evidence>
<dbReference type="SUPFAM" id="SSF69304">
    <property type="entry name" value="Tricorn protease N-terminal domain"/>
    <property type="match status" value="1"/>
</dbReference>
<dbReference type="GO" id="GO:0030246">
    <property type="term" value="F:carbohydrate binding"/>
    <property type="evidence" value="ECO:0007669"/>
    <property type="project" value="InterPro"/>
</dbReference>
<organism evidence="3 4">
    <name type="scientific">Mesoflavibacter zeaxanthinifaciens subsp. sabulilitoris</name>
    <dbReference type="NCBI Taxonomy" id="1520893"/>
    <lineage>
        <taxon>Bacteria</taxon>
        <taxon>Pseudomonadati</taxon>
        <taxon>Bacteroidota</taxon>
        <taxon>Flavobacteriia</taxon>
        <taxon>Flavobacteriales</taxon>
        <taxon>Flavobacteriaceae</taxon>
        <taxon>Mesoflavibacter</taxon>
    </lineage>
</organism>
<dbReference type="InterPro" id="IPR013784">
    <property type="entry name" value="Carb-bd-like_fold"/>
</dbReference>
<dbReference type="Gene3D" id="2.60.40.1120">
    <property type="entry name" value="Carboxypeptidase-like, regulatory domain"/>
    <property type="match status" value="1"/>
</dbReference>
<dbReference type="SUPFAM" id="SSF49452">
    <property type="entry name" value="Starch-binding domain-like"/>
    <property type="match status" value="1"/>
</dbReference>
<evidence type="ECO:0000313" key="4">
    <source>
        <dbReference type="Proteomes" id="UP000238430"/>
    </source>
</evidence>
<dbReference type="InterPro" id="IPR011042">
    <property type="entry name" value="6-blade_b-propeller_TolB-like"/>
</dbReference>
<evidence type="ECO:0000256" key="1">
    <source>
        <dbReference type="SAM" id="SignalP"/>
    </source>
</evidence>
<dbReference type="Gene3D" id="2.60.40.10">
    <property type="entry name" value="Immunoglobulins"/>
    <property type="match status" value="1"/>
</dbReference>
<dbReference type="InterPro" id="IPR036116">
    <property type="entry name" value="FN3_sf"/>
</dbReference>
<accession>A0A2T1NAJ4</accession>
<proteinExistence type="predicted"/>
<dbReference type="InterPro" id="IPR013783">
    <property type="entry name" value="Ig-like_fold"/>
</dbReference>
<evidence type="ECO:0000259" key="2">
    <source>
        <dbReference type="PROSITE" id="PS50853"/>
    </source>
</evidence>
<keyword evidence="4" id="KW-1185">Reference proteome</keyword>
<feature type="domain" description="Fibronectin type-III" evidence="2">
    <location>
        <begin position="118"/>
        <end position="214"/>
    </location>
</feature>
<reference evidence="3 4" key="1">
    <citation type="submission" date="2018-03" db="EMBL/GenBank/DDBJ databases">
        <title>Mesoflavibacter sp. HG37 and Mesoflavibacter sp. HG96 sp.nov., two marine bacteria isolated from seawater of Western Pacific Ocean.</title>
        <authorList>
            <person name="Cheng H."/>
            <person name="Wu Y.-H."/>
            <person name="Guo L.-L."/>
            <person name="Xu X.-W."/>
        </authorList>
    </citation>
    <scope>NUCLEOTIDE SEQUENCE [LARGE SCALE GENOMIC DNA]</scope>
    <source>
        <strain evidence="3 4">KCTC 42117</strain>
    </source>
</reference>
<dbReference type="Gene3D" id="2.120.10.30">
    <property type="entry name" value="TolB, C-terminal domain"/>
    <property type="match status" value="1"/>
</dbReference>
<sequence>MKNHIFKIFFTISALVLFCACSEETITITGQGTLTGKVVEKSTNIPLENVKISTNPNTSTIFSDSEGNFQISNIDVGDYSVKAEKEGYIVKFEGATIQESVSANVIFELEIETANNDAPNAPILLEPLNDSVEVGLSIDLVWSGSDPEEDELTYSVEILNDQNADVISFTEITDTTLTVSGLMYNTKYFWQVTANDGINNSVSSNVFNFRTIEFPENRIFFTRKINGNNVIFSTDDDGNEIQLTSQNNNSWRPRKAQSLNKIAFLRSNGGQTHVFTMNLDGSDVQQITSAVPVNGFNFEEIDFEWTNNDSQILYPSFDKLYVIDSDGSGLNQIYQTSNGNFITEVDWNQNTATIALKTNNSNGYEVEIFTINTSGVVQDIILQGITGAAGGIDLSFDGTKLLYTRDVTGNENQEYRQLNSQVFIYDLTTMTTNSTVSFEKPPGTNDLDAKFSPTEAEIIIENTPNDGLSQSNIYKLTLGQVNGRELIEEDAKMPDWK</sequence>
<feature type="signal peptide" evidence="1">
    <location>
        <begin position="1"/>
        <end position="22"/>
    </location>
</feature>
<keyword evidence="1" id="KW-0732">Signal</keyword>
<comment type="caution">
    <text evidence="3">The sequence shown here is derived from an EMBL/GenBank/DDBJ whole genome shotgun (WGS) entry which is preliminary data.</text>
</comment>